<gene>
    <name evidence="16" type="ORF">FOC81_30090</name>
</gene>
<evidence type="ECO:0000313" key="16">
    <source>
        <dbReference type="EMBL" id="QKQ50742.1"/>
    </source>
</evidence>
<dbReference type="PANTHER" id="PTHR43531:SF14">
    <property type="entry name" value="METHYL-ACCEPTING CHEMOTAXIS PROTEIN I-RELATED"/>
    <property type="match status" value="1"/>
</dbReference>
<dbReference type="InterPro" id="IPR004089">
    <property type="entry name" value="MCPsignal_dom"/>
</dbReference>
<dbReference type="GO" id="GO:0006935">
    <property type="term" value="P:chemotaxis"/>
    <property type="evidence" value="ECO:0007669"/>
    <property type="project" value="UniProtKB-KW"/>
</dbReference>
<dbReference type="InterPro" id="IPR003660">
    <property type="entry name" value="HAMP_dom"/>
</dbReference>
<feature type="coiled-coil region" evidence="12">
    <location>
        <begin position="287"/>
        <end position="328"/>
    </location>
</feature>
<keyword evidence="8 13" id="KW-0472">Membrane</keyword>
<evidence type="ECO:0000256" key="6">
    <source>
        <dbReference type="ARBA" id="ARBA00022692"/>
    </source>
</evidence>
<reference evidence="16 17" key="1">
    <citation type="submission" date="2020-05" db="EMBL/GenBank/DDBJ databases">
        <title>FDA dAtabase for Regulatory Grade micrObial Sequences (FDA-ARGOS): Supporting development and validation of Infectious Disease Dx tests.</title>
        <authorList>
            <person name="Sproer C."/>
            <person name="Gronow S."/>
            <person name="Severitt S."/>
            <person name="Schroder I."/>
            <person name="Tallon L."/>
            <person name="Sadzewicz L."/>
            <person name="Zhao X."/>
            <person name="Vavikolanu K."/>
            <person name="Mehta A."/>
            <person name="Aluvathingal J."/>
            <person name="Nadendla S."/>
            <person name="Myers T."/>
            <person name="Yan Y."/>
            <person name="Sichtig H."/>
        </authorList>
    </citation>
    <scope>NUCLEOTIDE SEQUENCE [LARGE SCALE GENOMIC DNA]</scope>
    <source>
        <strain evidence="16 17">FDAARGOS_787</strain>
    </source>
</reference>
<keyword evidence="2" id="KW-1003">Cell membrane</keyword>
<evidence type="ECO:0000256" key="8">
    <source>
        <dbReference type="ARBA" id="ARBA00023136"/>
    </source>
</evidence>
<feature type="coiled-coil region" evidence="12">
    <location>
        <begin position="475"/>
        <end position="506"/>
    </location>
</feature>
<comment type="subcellular location">
    <subcellularLocation>
        <location evidence="1">Cell inner membrane</location>
        <topology evidence="1">Multi-pass membrane protein</topology>
    </subcellularLocation>
</comment>
<dbReference type="PRINTS" id="PR00260">
    <property type="entry name" value="CHEMTRNSDUCR"/>
</dbReference>
<dbReference type="EMBL" id="CP054569">
    <property type="protein sequence ID" value="QKQ50742.1"/>
    <property type="molecule type" value="Genomic_DNA"/>
</dbReference>
<dbReference type="FunFam" id="1.10.287.950:FF:000001">
    <property type="entry name" value="Methyl-accepting chemotaxis sensory transducer"/>
    <property type="match status" value="1"/>
</dbReference>
<evidence type="ECO:0000256" key="10">
    <source>
        <dbReference type="ARBA" id="ARBA00029447"/>
    </source>
</evidence>
<evidence type="ECO:0000259" key="15">
    <source>
        <dbReference type="PROSITE" id="PS50885"/>
    </source>
</evidence>
<evidence type="ECO:0000256" key="9">
    <source>
        <dbReference type="ARBA" id="ARBA00023224"/>
    </source>
</evidence>
<dbReference type="GO" id="GO:0004888">
    <property type="term" value="F:transmembrane signaling receptor activity"/>
    <property type="evidence" value="ECO:0007669"/>
    <property type="project" value="InterPro"/>
</dbReference>
<dbReference type="AlphaFoldDB" id="A0A6N0JU42"/>
<keyword evidence="12" id="KW-0175">Coiled coil</keyword>
<keyword evidence="3" id="KW-0488">Methylation</keyword>
<evidence type="ECO:0000256" key="3">
    <source>
        <dbReference type="ARBA" id="ARBA00022481"/>
    </source>
</evidence>
<evidence type="ECO:0000256" key="5">
    <source>
        <dbReference type="ARBA" id="ARBA00022519"/>
    </source>
</evidence>
<sequence>MNNLKISTRLALIIGWLSVLMMGIGGAGIYGIRQTNAGLQTVYEDRTVALGELLDVQRQLLRNRGSVSRAVAIDDARETERLLHEIADGVKRVDAAWGAFKATSLLPEEQAIANDFEGRRRLFLDGYLLPAQQALREGRAAQARRLLIEKDEQLYAPLREDIVRLTDFQLDTSKREYEAAQTRYVVVQAVSIGLTAVGIGLAILLGIALIRGIQSSLKRAVASANAIAGGDLARPVEVRGKDEIAVLLLALRQMQGGLREVVRSVRGSSDSVAAASSQIAQGNLDLSARTESQASALEETAASMEQLNATVRQNADNAQQANQLAQDASTTAERGGKAVSEVVGTIKEISESSNQILDIIQVIDSIAFQTNILALNAAVEAARAGEQGRGFAVVASEVRALAQRSATAAKEIKTLILDSVGRVEQGSALAEQAGATMAEVVAAIRHVTDIVGEISAASVEQSAGVGQVGEAVTQMDQATQQNAALVEEMSAAAASLRSQAEELVRTVGVFKLGTVRPETADRAVAVPGLRPAVALQGPRGSDWQAF</sequence>
<protein>
    <submittedName>
        <fullName evidence="16">Tar ligand binding domain-containing protein</fullName>
    </submittedName>
</protein>
<proteinExistence type="inferred from homology"/>
<keyword evidence="4" id="KW-0145">Chemotaxis</keyword>
<evidence type="ECO:0000256" key="13">
    <source>
        <dbReference type="SAM" id="Phobius"/>
    </source>
</evidence>
<evidence type="ECO:0000256" key="11">
    <source>
        <dbReference type="PROSITE-ProRule" id="PRU00284"/>
    </source>
</evidence>
<dbReference type="Pfam" id="PF00672">
    <property type="entry name" value="HAMP"/>
    <property type="match status" value="1"/>
</dbReference>
<evidence type="ECO:0000256" key="1">
    <source>
        <dbReference type="ARBA" id="ARBA00004429"/>
    </source>
</evidence>
<dbReference type="InterPro" id="IPR004090">
    <property type="entry name" value="Chemotax_Me-accpt_rcpt"/>
</dbReference>
<accession>A0A6N0JU42</accession>
<comment type="similarity">
    <text evidence="10">Belongs to the methyl-accepting chemotaxis (MCP) protein family.</text>
</comment>
<dbReference type="CDD" id="cd06225">
    <property type="entry name" value="HAMP"/>
    <property type="match status" value="1"/>
</dbReference>
<dbReference type="GO" id="GO:0007165">
    <property type="term" value="P:signal transduction"/>
    <property type="evidence" value="ECO:0007669"/>
    <property type="project" value="UniProtKB-KW"/>
</dbReference>
<dbReference type="CDD" id="cd11386">
    <property type="entry name" value="MCP_signal"/>
    <property type="match status" value="1"/>
</dbReference>
<dbReference type="InterPro" id="IPR003122">
    <property type="entry name" value="Tar_rcpt_lig-bd"/>
</dbReference>
<keyword evidence="7 13" id="KW-1133">Transmembrane helix</keyword>
<name>A0A6N0JU42_ACHDE</name>
<evidence type="ECO:0000256" key="2">
    <source>
        <dbReference type="ARBA" id="ARBA00022475"/>
    </source>
</evidence>
<dbReference type="Pfam" id="PF00015">
    <property type="entry name" value="MCPsignal"/>
    <property type="match status" value="1"/>
</dbReference>
<evidence type="ECO:0000256" key="12">
    <source>
        <dbReference type="SAM" id="Coils"/>
    </source>
</evidence>
<dbReference type="Gene3D" id="1.10.287.950">
    <property type="entry name" value="Methyl-accepting chemotaxis protein"/>
    <property type="match status" value="1"/>
</dbReference>
<evidence type="ECO:0000259" key="14">
    <source>
        <dbReference type="PROSITE" id="PS50111"/>
    </source>
</evidence>
<dbReference type="Pfam" id="PF02203">
    <property type="entry name" value="TarH"/>
    <property type="match status" value="1"/>
</dbReference>
<keyword evidence="9 11" id="KW-0807">Transducer</keyword>
<keyword evidence="6 13" id="KW-0812">Transmembrane</keyword>
<organism evidence="16 17">
    <name type="scientific">Achromobacter denitrificans</name>
    <name type="common">Alcaligenes denitrificans</name>
    <dbReference type="NCBI Taxonomy" id="32002"/>
    <lineage>
        <taxon>Bacteria</taxon>
        <taxon>Pseudomonadati</taxon>
        <taxon>Pseudomonadota</taxon>
        <taxon>Betaproteobacteria</taxon>
        <taxon>Burkholderiales</taxon>
        <taxon>Alcaligenaceae</taxon>
        <taxon>Achromobacter</taxon>
    </lineage>
</organism>
<feature type="domain" description="Methyl-accepting transducer" evidence="14">
    <location>
        <begin position="268"/>
        <end position="497"/>
    </location>
</feature>
<dbReference type="GO" id="GO:0005886">
    <property type="term" value="C:plasma membrane"/>
    <property type="evidence" value="ECO:0007669"/>
    <property type="project" value="UniProtKB-SubCell"/>
</dbReference>
<dbReference type="PROSITE" id="PS50885">
    <property type="entry name" value="HAMP"/>
    <property type="match status" value="1"/>
</dbReference>
<dbReference type="PANTHER" id="PTHR43531">
    <property type="entry name" value="PROTEIN ICFG"/>
    <property type="match status" value="1"/>
</dbReference>
<evidence type="ECO:0000256" key="4">
    <source>
        <dbReference type="ARBA" id="ARBA00022500"/>
    </source>
</evidence>
<dbReference type="SUPFAM" id="SSF58104">
    <property type="entry name" value="Methyl-accepting chemotaxis protein (MCP) signaling domain"/>
    <property type="match status" value="1"/>
</dbReference>
<feature type="transmembrane region" description="Helical" evidence="13">
    <location>
        <begin position="184"/>
        <end position="210"/>
    </location>
</feature>
<dbReference type="PROSITE" id="PS50111">
    <property type="entry name" value="CHEMOTAXIS_TRANSDUC_2"/>
    <property type="match status" value="1"/>
</dbReference>
<dbReference type="InterPro" id="IPR051310">
    <property type="entry name" value="MCP_chemotaxis"/>
</dbReference>
<evidence type="ECO:0000256" key="7">
    <source>
        <dbReference type="ARBA" id="ARBA00022989"/>
    </source>
</evidence>
<feature type="domain" description="HAMP" evidence="15">
    <location>
        <begin position="211"/>
        <end position="263"/>
    </location>
</feature>
<dbReference type="SMART" id="SM00304">
    <property type="entry name" value="HAMP"/>
    <property type="match status" value="1"/>
</dbReference>
<evidence type="ECO:0000313" key="17">
    <source>
        <dbReference type="Proteomes" id="UP000509782"/>
    </source>
</evidence>
<dbReference type="Proteomes" id="UP000509782">
    <property type="component" value="Chromosome"/>
</dbReference>
<dbReference type="SMART" id="SM00283">
    <property type="entry name" value="MA"/>
    <property type="match status" value="1"/>
</dbReference>
<keyword evidence="5" id="KW-0997">Cell inner membrane</keyword>